<dbReference type="InterPro" id="IPR001611">
    <property type="entry name" value="Leu-rich_rpt"/>
</dbReference>
<dbReference type="Pfam" id="PF00560">
    <property type="entry name" value="LRR_1"/>
    <property type="match status" value="3"/>
</dbReference>
<dbReference type="InterPro" id="IPR003591">
    <property type="entry name" value="Leu-rich_rpt_typical-subtyp"/>
</dbReference>
<dbReference type="PROSITE" id="PS00107">
    <property type="entry name" value="PROTEIN_KINASE_ATP"/>
    <property type="match status" value="1"/>
</dbReference>
<evidence type="ECO:0000256" key="6">
    <source>
        <dbReference type="ARBA" id="ARBA00023136"/>
    </source>
</evidence>
<evidence type="ECO:0000256" key="7">
    <source>
        <dbReference type="PROSITE-ProRule" id="PRU10141"/>
    </source>
</evidence>
<evidence type="ECO:0000256" key="4">
    <source>
        <dbReference type="ARBA" id="ARBA00022737"/>
    </source>
</evidence>
<dbReference type="InterPro" id="IPR011009">
    <property type="entry name" value="Kinase-like_dom_sf"/>
</dbReference>
<dbReference type="GO" id="GO:0016020">
    <property type="term" value="C:membrane"/>
    <property type="evidence" value="ECO:0007669"/>
    <property type="project" value="UniProtKB-SubCell"/>
</dbReference>
<feature type="binding site" evidence="7">
    <location>
        <position position="398"/>
    </location>
    <ligand>
        <name>ATP</name>
        <dbReference type="ChEBI" id="CHEBI:30616"/>
    </ligand>
</feature>
<keyword evidence="7" id="KW-0547">Nucleotide-binding</keyword>
<dbReference type="InterPro" id="IPR001245">
    <property type="entry name" value="Ser-Thr/Tyr_kinase_cat_dom"/>
</dbReference>
<dbReference type="PANTHER" id="PTHR27008">
    <property type="entry name" value="OS04G0122200 PROTEIN"/>
    <property type="match status" value="1"/>
</dbReference>
<dbReference type="Gene3D" id="3.80.10.10">
    <property type="entry name" value="Ribonuclease Inhibitor"/>
    <property type="match status" value="1"/>
</dbReference>
<dbReference type="InterPro" id="IPR051809">
    <property type="entry name" value="Plant_receptor-like_S/T_kinase"/>
</dbReference>
<dbReference type="FunFam" id="3.80.10.10:FF:000095">
    <property type="entry name" value="LRR receptor-like serine/threonine-protein kinase GSO1"/>
    <property type="match status" value="1"/>
</dbReference>
<dbReference type="GO" id="GO:0051707">
    <property type="term" value="P:response to other organism"/>
    <property type="evidence" value="ECO:0007669"/>
    <property type="project" value="UniProtKB-ARBA"/>
</dbReference>
<dbReference type="PRINTS" id="PR00019">
    <property type="entry name" value="LEURICHRPT"/>
</dbReference>
<sequence>MLKDFERLSGLRSLLFSSNHLQGDIRLQVLSLFDNLLSGSLPGSIGNLSSQLSYLSVERNEVHGSIPSGIGNLPGLTLLSIADNDLDGPIPSAIGKLAELQEIYLGMNRFTNVLPSSLGNLSLLNHLYVQQNNIDGSIPPTLSNCSNLLTLDLSHNNLSDSVPREIMRLSSISISFNLAHNAFTGPIPNEVGSLINLVNLDLSHNRLSGFIPNSLSSCVSLQRLHLEANSLDGEIPRGLNALKGLQDLDLSQNNLSGPIPRFLGELPLVNLNLSFNRLQEEVPILGVFENKTAVSVDGNNELCGGIADLKLPPCSSTNSKKKNFPTHASAYLYTDEEESARDLPSSILSLEGQFLRLSYADLLKATNGFSEANLIGAGRFGSVYKGILDDGQTLVAVKVLNLHIKGASKSFISECNALRIVRYRNLLKLLSICQSTDFQGRDFTSLVYEYKSNGSLEKLLHQNRQQQGGQDERTSSLTVI</sequence>
<evidence type="ECO:0000256" key="1">
    <source>
        <dbReference type="ARBA" id="ARBA00004167"/>
    </source>
</evidence>
<dbReference type="InterPro" id="IPR017441">
    <property type="entry name" value="Protein_kinase_ATP_BS"/>
</dbReference>
<keyword evidence="10" id="KW-1185">Reference proteome</keyword>
<keyword evidence="7" id="KW-0067">ATP-binding</keyword>
<keyword evidence="4" id="KW-0677">Repeat</keyword>
<feature type="domain" description="Protein kinase" evidence="8">
    <location>
        <begin position="369"/>
        <end position="480"/>
    </location>
</feature>
<dbReference type="GO" id="GO:0005524">
    <property type="term" value="F:ATP binding"/>
    <property type="evidence" value="ECO:0007669"/>
    <property type="project" value="UniProtKB-UniRule"/>
</dbReference>
<reference evidence="10" key="1">
    <citation type="submission" date="2024-07" db="EMBL/GenBank/DDBJ databases">
        <title>Two chromosome-level genome assemblies of Korean endemic species Abeliophyllum distichum and Forsythia ovata (Oleaceae).</title>
        <authorList>
            <person name="Jang H."/>
        </authorList>
    </citation>
    <scope>NUCLEOTIDE SEQUENCE [LARGE SCALE GENOMIC DNA]</scope>
</reference>
<dbReference type="AlphaFoldDB" id="A0ABD1PUL2"/>
<organism evidence="9 10">
    <name type="scientific">Forsythia ovata</name>
    <dbReference type="NCBI Taxonomy" id="205694"/>
    <lineage>
        <taxon>Eukaryota</taxon>
        <taxon>Viridiplantae</taxon>
        <taxon>Streptophyta</taxon>
        <taxon>Embryophyta</taxon>
        <taxon>Tracheophyta</taxon>
        <taxon>Spermatophyta</taxon>
        <taxon>Magnoliopsida</taxon>
        <taxon>eudicotyledons</taxon>
        <taxon>Gunneridae</taxon>
        <taxon>Pentapetalae</taxon>
        <taxon>asterids</taxon>
        <taxon>lamiids</taxon>
        <taxon>Lamiales</taxon>
        <taxon>Oleaceae</taxon>
        <taxon>Forsythieae</taxon>
        <taxon>Forsythia</taxon>
    </lineage>
</organism>
<comment type="subcellular location">
    <subcellularLocation>
        <location evidence="1">Membrane</location>
        <topology evidence="1">Single-pass membrane protein</topology>
    </subcellularLocation>
</comment>
<evidence type="ECO:0000256" key="3">
    <source>
        <dbReference type="ARBA" id="ARBA00022692"/>
    </source>
</evidence>
<evidence type="ECO:0000259" key="8">
    <source>
        <dbReference type="PROSITE" id="PS50011"/>
    </source>
</evidence>
<dbReference type="FunFam" id="3.30.200.20:FF:000432">
    <property type="entry name" value="LRR receptor-like serine/threonine-protein kinase EFR"/>
    <property type="match status" value="1"/>
</dbReference>
<evidence type="ECO:0000313" key="10">
    <source>
        <dbReference type="Proteomes" id="UP001604277"/>
    </source>
</evidence>
<keyword evidence="6" id="KW-0472">Membrane</keyword>
<protein>
    <submittedName>
        <fullName evidence="9">Leucine-rich repeat protein kinase family protein</fullName>
    </submittedName>
</protein>
<dbReference type="Pfam" id="PF07714">
    <property type="entry name" value="PK_Tyr_Ser-Thr"/>
    <property type="match status" value="1"/>
</dbReference>
<keyword evidence="3" id="KW-0812">Transmembrane</keyword>
<dbReference type="InterPro" id="IPR000719">
    <property type="entry name" value="Prot_kinase_dom"/>
</dbReference>
<evidence type="ECO:0000256" key="2">
    <source>
        <dbReference type="ARBA" id="ARBA00022614"/>
    </source>
</evidence>
<gene>
    <name evidence="9" type="ORF">Fot_51138</name>
</gene>
<keyword evidence="9" id="KW-0808">Transferase</keyword>
<evidence type="ECO:0000313" key="9">
    <source>
        <dbReference type="EMBL" id="KAL2467613.1"/>
    </source>
</evidence>
<dbReference type="SMART" id="SM00369">
    <property type="entry name" value="LRR_TYP"/>
    <property type="match status" value="5"/>
</dbReference>
<dbReference type="PROSITE" id="PS50011">
    <property type="entry name" value="PROTEIN_KINASE_DOM"/>
    <property type="match status" value="1"/>
</dbReference>
<evidence type="ECO:0000256" key="5">
    <source>
        <dbReference type="ARBA" id="ARBA00022989"/>
    </source>
</evidence>
<keyword evidence="9" id="KW-0418">Kinase</keyword>
<dbReference type="EMBL" id="JBFOLJ010000017">
    <property type="protein sequence ID" value="KAL2467613.1"/>
    <property type="molecule type" value="Genomic_DNA"/>
</dbReference>
<comment type="caution">
    <text evidence="9">The sequence shown here is derived from an EMBL/GenBank/DDBJ whole genome shotgun (WGS) entry which is preliminary data.</text>
</comment>
<dbReference type="SUPFAM" id="SSF52058">
    <property type="entry name" value="L domain-like"/>
    <property type="match status" value="1"/>
</dbReference>
<dbReference type="GO" id="GO:0016301">
    <property type="term" value="F:kinase activity"/>
    <property type="evidence" value="ECO:0007669"/>
    <property type="project" value="UniProtKB-KW"/>
</dbReference>
<dbReference type="Proteomes" id="UP001604277">
    <property type="component" value="Unassembled WGS sequence"/>
</dbReference>
<dbReference type="SUPFAM" id="SSF56112">
    <property type="entry name" value="Protein kinase-like (PK-like)"/>
    <property type="match status" value="1"/>
</dbReference>
<proteinExistence type="predicted"/>
<dbReference type="PANTHER" id="PTHR27008:SF596">
    <property type="entry name" value="OS02G0215500 PROTEIN"/>
    <property type="match status" value="1"/>
</dbReference>
<keyword evidence="5" id="KW-1133">Transmembrane helix</keyword>
<dbReference type="Pfam" id="PF13855">
    <property type="entry name" value="LRR_8"/>
    <property type="match status" value="1"/>
</dbReference>
<dbReference type="GO" id="GO:0006952">
    <property type="term" value="P:defense response"/>
    <property type="evidence" value="ECO:0007669"/>
    <property type="project" value="UniProtKB-ARBA"/>
</dbReference>
<accession>A0ABD1PUL2</accession>
<dbReference type="InterPro" id="IPR032675">
    <property type="entry name" value="LRR_dom_sf"/>
</dbReference>
<dbReference type="PROSITE" id="PS51450">
    <property type="entry name" value="LRR"/>
    <property type="match status" value="1"/>
</dbReference>
<keyword evidence="2" id="KW-0433">Leucine-rich repeat</keyword>
<name>A0ABD1PUL2_9LAMI</name>
<dbReference type="Gene3D" id="3.30.200.20">
    <property type="entry name" value="Phosphorylase Kinase, domain 1"/>
    <property type="match status" value="1"/>
</dbReference>